<accession>V4MH89</accession>
<dbReference type="InterPro" id="IPR045146">
    <property type="entry name" value="SF3A1"/>
</dbReference>
<keyword evidence="1" id="KW-0507">mRNA processing</keyword>
<dbReference type="Proteomes" id="UP000030689">
    <property type="component" value="Unassembled WGS sequence"/>
</dbReference>
<feature type="domain" description="SURP motif" evidence="2">
    <location>
        <begin position="120"/>
        <end position="168"/>
    </location>
</feature>
<dbReference type="InterPro" id="IPR035967">
    <property type="entry name" value="SWAP/Surp_sf"/>
</dbReference>
<name>V4MH89_EUTSA</name>
<sequence length="169" mass="19502">MTITQSYELLWTETTGPILKARCKKEMSSSTQNEAPIIVEKTARFASKNGLEIEKMIIASSPEDARFNFLRSTEDPFHEIYQQKLEEYLAQDGSQDIQETETNDHSIQIIEPPPGRFRKIVETTALLVSKKGIKAERSIERTLMYTDVINPSYNFNFVKTSDPYHPFYQ</sequence>
<protein>
    <recommendedName>
        <fullName evidence="2">SURP motif domain-containing protein</fullName>
    </recommendedName>
</protein>
<dbReference type="STRING" id="72664.V4MH89"/>
<dbReference type="PANTHER" id="PTHR15316:SF1">
    <property type="entry name" value="SPLICING FACTOR 3A SUBUNIT 1"/>
    <property type="match status" value="1"/>
</dbReference>
<dbReference type="GO" id="GO:0000381">
    <property type="term" value="P:regulation of alternative mRNA splicing, via spliceosome"/>
    <property type="evidence" value="ECO:0007669"/>
    <property type="project" value="TreeGrafter"/>
</dbReference>
<dbReference type="GO" id="GO:0071004">
    <property type="term" value="C:U2-type prespliceosome"/>
    <property type="evidence" value="ECO:0007669"/>
    <property type="project" value="TreeGrafter"/>
</dbReference>
<dbReference type="GO" id="GO:0045292">
    <property type="term" value="P:mRNA cis splicing, via spliceosome"/>
    <property type="evidence" value="ECO:0007669"/>
    <property type="project" value="InterPro"/>
</dbReference>
<dbReference type="AlphaFoldDB" id="V4MH89"/>
<evidence type="ECO:0000256" key="1">
    <source>
        <dbReference type="ARBA" id="ARBA00022664"/>
    </source>
</evidence>
<dbReference type="SUPFAM" id="SSF109905">
    <property type="entry name" value="Surp module (SWAP domain)"/>
    <property type="match status" value="2"/>
</dbReference>
<evidence type="ECO:0000259" key="2">
    <source>
        <dbReference type="PROSITE" id="PS50128"/>
    </source>
</evidence>
<evidence type="ECO:0000313" key="3">
    <source>
        <dbReference type="EMBL" id="ESQ55934.1"/>
    </source>
</evidence>
<dbReference type="PANTHER" id="PTHR15316">
    <property type="entry name" value="SPLICEOSOME ASSOCIATED PROTEIN 114/SWAP SPLICING FACTOR-RELATED"/>
    <property type="match status" value="1"/>
</dbReference>
<dbReference type="SMART" id="SM00648">
    <property type="entry name" value="SWAP"/>
    <property type="match status" value="2"/>
</dbReference>
<dbReference type="Gene3D" id="1.10.10.790">
    <property type="entry name" value="Surp module"/>
    <property type="match status" value="2"/>
</dbReference>
<dbReference type="GO" id="GO:0003723">
    <property type="term" value="F:RNA binding"/>
    <property type="evidence" value="ECO:0007669"/>
    <property type="project" value="InterPro"/>
</dbReference>
<dbReference type="KEGG" id="eus:EUTSA_v10027083mg"/>
<dbReference type="GO" id="GO:0005686">
    <property type="term" value="C:U2 snRNP"/>
    <property type="evidence" value="ECO:0007669"/>
    <property type="project" value="TreeGrafter"/>
</dbReference>
<dbReference type="EMBL" id="KI517384">
    <property type="protein sequence ID" value="ESQ55934.1"/>
    <property type="molecule type" value="Genomic_DNA"/>
</dbReference>
<dbReference type="Gramene" id="ESQ55934">
    <property type="protein sequence ID" value="ESQ55934"/>
    <property type="gene ID" value="EUTSA_v10027083mg"/>
</dbReference>
<dbReference type="InterPro" id="IPR000061">
    <property type="entry name" value="Surp"/>
</dbReference>
<dbReference type="eggNOG" id="KOG0007">
    <property type="taxonomic scope" value="Eukaryota"/>
</dbReference>
<gene>
    <name evidence="3" type="ORF">EUTSA_v10027083mg</name>
</gene>
<dbReference type="GO" id="GO:0071013">
    <property type="term" value="C:catalytic step 2 spliceosome"/>
    <property type="evidence" value="ECO:0007669"/>
    <property type="project" value="TreeGrafter"/>
</dbReference>
<keyword evidence="4" id="KW-1185">Reference proteome</keyword>
<dbReference type="Pfam" id="PF01805">
    <property type="entry name" value="Surp"/>
    <property type="match status" value="2"/>
</dbReference>
<proteinExistence type="predicted"/>
<reference evidence="3 4" key="1">
    <citation type="journal article" date="2013" name="Front. Plant Sci.">
        <title>The Reference Genome of the Halophytic Plant Eutrema salsugineum.</title>
        <authorList>
            <person name="Yang R."/>
            <person name="Jarvis D.E."/>
            <person name="Chen H."/>
            <person name="Beilstein M.A."/>
            <person name="Grimwood J."/>
            <person name="Jenkins J."/>
            <person name="Shu S."/>
            <person name="Prochnik S."/>
            <person name="Xin M."/>
            <person name="Ma C."/>
            <person name="Schmutz J."/>
            <person name="Wing R.A."/>
            <person name="Mitchell-Olds T."/>
            <person name="Schumaker K.S."/>
            <person name="Wang X."/>
        </authorList>
    </citation>
    <scope>NUCLEOTIDE SEQUENCE [LARGE SCALE GENOMIC DNA]</scope>
</reference>
<feature type="domain" description="SURP motif" evidence="2">
    <location>
        <begin position="38"/>
        <end position="81"/>
    </location>
</feature>
<dbReference type="PROSITE" id="PS50128">
    <property type="entry name" value="SURP"/>
    <property type="match status" value="2"/>
</dbReference>
<organism evidence="3 4">
    <name type="scientific">Eutrema salsugineum</name>
    <name type="common">Saltwater cress</name>
    <name type="synonym">Sisymbrium salsugineum</name>
    <dbReference type="NCBI Taxonomy" id="72664"/>
    <lineage>
        <taxon>Eukaryota</taxon>
        <taxon>Viridiplantae</taxon>
        <taxon>Streptophyta</taxon>
        <taxon>Embryophyta</taxon>
        <taxon>Tracheophyta</taxon>
        <taxon>Spermatophyta</taxon>
        <taxon>Magnoliopsida</taxon>
        <taxon>eudicotyledons</taxon>
        <taxon>Gunneridae</taxon>
        <taxon>Pentapetalae</taxon>
        <taxon>rosids</taxon>
        <taxon>malvids</taxon>
        <taxon>Brassicales</taxon>
        <taxon>Brassicaceae</taxon>
        <taxon>Eutremeae</taxon>
        <taxon>Eutrema</taxon>
    </lineage>
</organism>
<evidence type="ECO:0000313" key="4">
    <source>
        <dbReference type="Proteomes" id="UP000030689"/>
    </source>
</evidence>